<dbReference type="AlphaFoldDB" id="A0A7S2QEZ2"/>
<dbReference type="EMBL" id="HBGW01092485">
    <property type="protein sequence ID" value="CAD9640870.1"/>
    <property type="molecule type" value="Transcribed_RNA"/>
</dbReference>
<reference evidence="1" key="1">
    <citation type="submission" date="2021-01" db="EMBL/GenBank/DDBJ databases">
        <authorList>
            <person name="Corre E."/>
            <person name="Pelletier E."/>
            <person name="Niang G."/>
            <person name="Scheremetjew M."/>
            <person name="Finn R."/>
            <person name="Kale V."/>
            <person name="Holt S."/>
            <person name="Cochrane G."/>
            <person name="Meng A."/>
            <person name="Brown T."/>
            <person name="Cohen L."/>
        </authorList>
    </citation>
    <scope>NUCLEOTIDE SEQUENCE</scope>
    <source>
        <strain evidence="1">RCC3387</strain>
    </source>
</reference>
<evidence type="ECO:0008006" key="2">
    <source>
        <dbReference type="Google" id="ProtNLM"/>
    </source>
</evidence>
<proteinExistence type="predicted"/>
<gene>
    <name evidence="1" type="ORF">BRAN1462_LOCUS58692</name>
</gene>
<protein>
    <recommendedName>
        <fullName evidence="2">Ankyrin repeat-containing protein</fullName>
    </recommendedName>
</protein>
<dbReference type="SUPFAM" id="SSF48403">
    <property type="entry name" value="Ankyrin repeat"/>
    <property type="match status" value="1"/>
</dbReference>
<accession>A0A7S2QEZ2</accession>
<organism evidence="1">
    <name type="scientific">Zooxanthella nutricula</name>
    <dbReference type="NCBI Taxonomy" id="1333877"/>
    <lineage>
        <taxon>Eukaryota</taxon>
        <taxon>Sar</taxon>
        <taxon>Alveolata</taxon>
        <taxon>Dinophyceae</taxon>
        <taxon>Peridiniales</taxon>
        <taxon>Peridiniales incertae sedis</taxon>
        <taxon>Zooxanthella</taxon>
    </lineage>
</organism>
<dbReference type="InterPro" id="IPR036770">
    <property type="entry name" value="Ankyrin_rpt-contain_sf"/>
</dbReference>
<sequence length="269" mass="28514">MLDACMLDPQNCGMARHMTVASSAEAANVDGFASHPRRLLFHEVKRHDAAVASPFFDGFHQPLRPASEAGSVPSEAAVPEMVLPALGIPSLPTKQGSESASPSHAETDASCLSARSAFSDGRSLCPSTAQVPSSRQSLVETWSSFPSAVARSDLSSTEPGSESSVVRHSEHRAARVFKLRCFLARAGFRSVNEPKHTRVAWVAKGFLYPLHAAVKANDVAALEALLWARADVTKTDAKQRTPLALAVKLNLGGSHAEAIGLLSQTQGVV</sequence>
<evidence type="ECO:0000313" key="1">
    <source>
        <dbReference type="EMBL" id="CAD9640870.1"/>
    </source>
</evidence>
<name>A0A7S2QEZ2_9DINO</name>
<dbReference type="Gene3D" id="1.25.40.20">
    <property type="entry name" value="Ankyrin repeat-containing domain"/>
    <property type="match status" value="1"/>
</dbReference>